<comment type="caution">
    <text evidence="2">The sequence shown here is derived from an EMBL/GenBank/DDBJ whole genome shotgun (WGS) entry which is preliminary data.</text>
</comment>
<name>A0AA41HAA2_9BURK</name>
<evidence type="ECO:0000313" key="5">
    <source>
        <dbReference type="Proteomes" id="UP001162889"/>
    </source>
</evidence>
<dbReference type="EMBL" id="JALJZU010000017">
    <property type="protein sequence ID" value="MCP2012365.1"/>
    <property type="molecule type" value="Genomic_DNA"/>
</dbReference>
<evidence type="ECO:0000313" key="3">
    <source>
        <dbReference type="EMBL" id="MCP2012365.1"/>
    </source>
</evidence>
<reference evidence="3" key="2">
    <citation type="submission" date="2022-03" db="EMBL/GenBank/DDBJ databases">
        <title>Genome Encyclopedia of Bacteria and Archaea VI: Functional Genomics of Type Strains.</title>
        <authorList>
            <person name="Whitman W."/>
        </authorList>
    </citation>
    <scope>NUCLEOTIDE SEQUENCE</scope>
    <source>
        <strain evidence="3">HSC-15S17</strain>
    </source>
</reference>
<dbReference type="EMBL" id="JAHTGR010000022">
    <property type="protein sequence ID" value="MBV6324888.1"/>
    <property type="molecule type" value="Genomic_DNA"/>
</dbReference>
<gene>
    <name evidence="2" type="ORF">KVP70_28595</name>
    <name evidence="3" type="ORF">L1274_006126</name>
</gene>
<evidence type="ECO:0000256" key="1">
    <source>
        <dbReference type="SAM" id="SignalP"/>
    </source>
</evidence>
<evidence type="ECO:0000313" key="4">
    <source>
        <dbReference type="Proteomes" id="UP001155901"/>
    </source>
</evidence>
<dbReference type="Proteomes" id="UP001155901">
    <property type="component" value="Unassembled WGS sequence"/>
</dbReference>
<dbReference type="Proteomes" id="UP001162889">
    <property type="component" value="Unassembled WGS sequence"/>
</dbReference>
<organism evidence="2 4">
    <name type="scientific">Duganella violaceipulchra</name>
    <dbReference type="NCBI Taxonomy" id="2849652"/>
    <lineage>
        <taxon>Bacteria</taxon>
        <taxon>Pseudomonadati</taxon>
        <taxon>Pseudomonadota</taxon>
        <taxon>Betaproteobacteria</taxon>
        <taxon>Burkholderiales</taxon>
        <taxon>Oxalobacteraceae</taxon>
        <taxon>Telluria group</taxon>
        <taxon>Duganella</taxon>
    </lineage>
</organism>
<keyword evidence="1" id="KW-0732">Signal</keyword>
<feature type="chain" id="PRO_5041436698" evidence="1">
    <location>
        <begin position="20"/>
        <end position="369"/>
    </location>
</feature>
<keyword evidence="5" id="KW-1185">Reference proteome</keyword>
<dbReference type="RefSeq" id="WP_217945791.1">
    <property type="nucleotide sequence ID" value="NZ_JAHTGR010000022.1"/>
</dbReference>
<sequence length="369" mass="40767">MKYALSLAFMSLLMASAVGQDAPPALSRPLPTLQHLRDVDISTFWHKAIIRQLAFSPNSKYLAIKLDPMLGTTDVTIIEIRTGKKISTMHSPEYLGMSRDEKLQWLDNEIVFLGSRYRWNALTGTRLTDAPVIGWQALFNKDRSKLATVENGLGTPSYLHIYDTKKWSDQRTYVDDLSIATMAWTSDGNLIMSVGTTPKAMRKTIEGYQILQGADVALRLFNTNNQIFTKTIWFPAHAIKTDKGIEWNPSADLTLGISCFGSNNATLSVNKYLDGRTLTIKQFYTNEQVKSNSVAMIGGQACSADGRFLFIKDVNSFDGHHKAANSIIDLALAKQVGTFPGGEEEIATSDDGRFLAFGGGKGASIFFIK</sequence>
<dbReference type="AlphaFoldDB" id="A0AA41HAA2"/>
<protein>
    <submittedName>
        <fullName evidence="2">WD40 repeat domain-containing protein</fullName>
    </submittedName>
</protein>
<accession>A0AA41HAA2</accession>
<evidence type="ECO:0000313" key="2">
    <source>
        <dbReference type="EMBL" id="MBV6324888.1"/>
    </source>
</evidence>
<reference evidence="2" key="1">
    <citation type="submission" date="2021-07" db="EMBL/GenBank/DDBJ databases">
        <title>Characterization of violacein-producing bacteria and related species.</title>
        <authorList>
            <person name="Wilson H.S."/>
            <person name="De Leon M.E."/>
        </authorList>
    </citation>
    <scope>NUCLEOTIDE SEQUENCE</scope>
    <source>
        <strain evidence="2">HSC-15S17</strain>
    </source>
</reference>
<proteinExistence type="predicted"/>
<feature type="signal peptide" evidence="1">
    <location>
        <begin position="1"/>
        <end position="19"/>
    </location>
</feature>